<feature type="domain" description="DUF5824" evidence="1">
    <location>
        <begin position="6"/>
        <end position="123"/>
    </location>
</feature>
<dbReference type="EMBL" id="MN739659">
    <property type="protein sequence ID" value="QHT18734.1"/>
    <property type="molecule type" value="Genomic_DNA"/>
</dbReference>
<sequence>MTGHIPEKYIPQSITKKDYIKQRKNILKSRKLYKKGIFFTRPPIKSFKVRKTKHLSKVRKMYGVENLLPSLELARKTKCTRSSLKKIVNKGEGAYYSSGSRPSQTAESWGLARLGSAITGDKASIIDYHILKEGCQPESKALRLATRRCKREKRCKKYTIRTNNK</sequence>
<proteinExistence type="predicted"/>
<evidence type="ECO:0000259" key="1">
    <source>
        <dbReference type="Pfam" id="PF19141"/>
    </source>
</evidence>
<dbReference type="Pfam" id="PF19141">
    <property type="entry name" value="DUF5824"/>
    <property type="match status" value="1"/>
</dbReference>
<protein>
    <recommendedName>
        <fullName evidence="1">DUF5824 domain-containing protein</fullName>
    </recommendedName>
</protein>
<name>A0A6C0DQU7_9ZZZZ</name>
<dbReference type="InterPro" id="IPR043862">
    <property type="entry name" value="DUF5824"/>
</dbReference>
<dbReference type="AlphaFoldDB" id="A0A6C0DQU7"/>
<accession>A0A6C0DQU7</accession>
<reference evidence="2" key="1">
    <citation type="journal article" date="2020" name="Nature">
        <title>Giant virus diversity and host interactions through global metagenomics.</title>
        <authorList>
            <person name="Schulz F."/>
            <person name="Roux S."/>
            <person name="Paez-Espino D."/>
            <person name="Jungbluth S."/>
            <person name="Walsh D.A."/>
            <person name="Denef V.J."/>
            <person name="McMahon K.D."/>
            <person name="Konstantinidis K.T."/>
            <person name="Eloe-Fadrosh E.A."/>
            <person name="Kyrpides N.C."/>
            <person name="Woyke T."/>
        </authorList>
    </citation>
    <scope>NUCLEOTIDE SEQUENCE</scope>
    <source>
        <strain evidence="2">GVMAG-M-3300023174-49</strain>
    </source>
</reference>
<evidence type="ECO:0000313" key="2">
    <source>
        <dbReference type="EMBL" id="QHT18734.1"/>
    </source>
</evidence>
<organism evidence="2">
    <name type="scientific">viral metagenome</name>
    <dbReference type="NCBI Taxonomy" id="1070528"/>
    <lineage>
        <taxon>unclassified sequences</taxon>
        <taxon>metagenomes</taxon>
        <taxon>organismal metagenomes</taxon>
    </lineage>
</organism>